<dbReference type="PANTHER" id="PTHR14677:SF37">
    <property type="entry name" value="AN1-TYPE ZINC FINGER PROTEIN 1"/>
    <property type="match status" value="1"/>
</dbReference>
<proteinExistence type="predicted"/>
<evidence type="ECO:0000313" key="1">
    <source>
        <dbReference type="EMBL" id="EKC40167.1"/>
    </source>
</evidence>
<dbReference type="InterPro" id="IPR057358">
    <property type="entry name" value="UBL_ZFAND1-like"/>
</dbReference>
<dbReference type="SUPFAM" id="SSF48403">
    <property type="entry name" value="Ankyrin repeat"/>
    <property type="match status" value="1"/>
</dbReference>
<dbReference type="InterPro" id="IPR002110">
    <property type="entry name" value="Ankyrin_rpt"/>
</dbReference>
<dbReference type="Pfam" id="PF25327">
    <property type="entry name" value="UBL_ZFAND1"/>
    <property type="match status" value="1"/>
</dbReference>
<organism evidence="1">
    <name type="scientific">Magallana gigas</name>
    <name type="common">Pacific oyster</name>
    <name type="synonym">Crassostrea gigas</name>
    <dbReference type="NCBI Taxonomy" id="29159"/>
    <lineage>
        <taxon>Eukaryota</taxon>
        <taxon>Metazoa</taxon>
        <taxon>Spiralia</taxon>
        <taxon>Lophotrochozoa</taxon>
        <taxon>Mollusca</taxon>
        <taxon>Bivalvia</taxon>
        <taxon>Autobranchia</taxon>
        <taxon>Pteriomorphia</taxon>
        <taxon>Ostreida</taxon>
        <taxon>Ostreoidea</taxon>
        <taxon>Ostreidae</taxon>
        <taxon>Magallana</taxon>
    </lineage>
</organism>
<dbReference type="SMART" id="SM00154">
    <property type="entry name" value="ZnF_AN1"/>
    <property type="match status" value="1"/>
</dbReference>
<dbReference type="InterPro" id="IPR036770">
    <property type="entry name" value="Ankyrin_rpt-contain_sf"/>
</dbReference>
<gene>
    <name evidence="1" type="ORF">CGI_10027810</name>
</gene>
<dbReference type="EMBL" id="JH818873">
    <property type="protein sequence ID" value="EKC40167.1"/>
    <property type="molecule type" value="Genomic_DNA"/>
</dbReference>
<dbReference type="PROSITE" id="PS51039">
    <property type="entry name" value="ZF_AN1"/>
    <property type="match status" value="1"/>
</dbReference>
<dbReference type="Pfam" id="PF01428">
    <property type="entry name" value="zf-AN1"/>
    <property type="match status" value="1"/>
</dbReference>
<dbReference type="PANTHER" id="PTHR14677">
    <property type="entry name" value="ARSENITE INDUCUBLE RNA ASSOCIATED PROTEIN AIP-1-RELATED"/>
    <property type="match status" value="1"/>
</dbReference>
<dbReference type="AlphaFoldDB" id="K1QTM7"/>
<protein>
    <submittedName>
        <fullName evidence="1">AN1-type zinc finger protein 1</fullName>
    </submittedName>
</protein>
<dbReference type="InParanoid" id="K1QTM7"/>
<dbReference type="GO" id="GO:0008270">
    <property type="term" value="F:zinc ion binding"/>
    <property type="evidence" value="ECO:0007669"/>
    <property type="project" value="InterPro"/>
</dbReference>
<dbReference type="Pfam" id="PF12796">
    <property type="entry name" value="Ank_2"/>
    <property type="match status" value="1"/>
</dbReference>
<dbReference type="GO" id="GO:0010494">
    <property type="term" value="C:cytoplasmic stress granule"/>
    <property type="evidence" value="ECO:0007669"/>
    <property type="project" value="TreeGrafter"/>
</dbReference>
<dbReference type="HOGENOM" id="CLU_052358_0_0_1"/>
<dbReference type="SUPFAM" id="SSF118310">
    <property type="entry name" value="AN1-like Zinc finger"/>
    <property type="match status" value="1"/>
</dbReference>
<name>K1QTM7_MAGGI</name>
<accession>K1QTM7</accession>
<dbReference type="Gene3D" id="4.10.1110.10">
    <property type="entry name" value="AN1-like Zinc finger"/>
    <property type="match status" value="1"/>
</dbReference>
<reference evidence="1" key="1">
    <citation type="journal article" date="2012" name="Nature">
        <title>The oyster genome reveals stress adaptation and complexity of shell formation.</title>
        <authorList>
            <person name="Zhang G."/>
            <person name="Fang X."/>
            <person name="Guo X."/>
            <person name="Li L."/>
            <person name="Luo R."/>
            <person name="Xu F."/>
            <person name="Yang P."/>
            <person name="Zhang L."/>
            <person name="Wang X."/>
            <person name="Qi H."/>
            <person name="Xiong Z."/>
            <person name="Que H."/>
            <person name="Xie Y."/>
            <person name="Holland P.W."/>
            <person name="Paps J."/>
            <person name="Zhu Y."/>
            <person name="Wu F."/>
            <person name="Chen Y."/>
            <person name="Wang J."/>
            <person name="Peng C."/>
            <person name="Meng J."/>
            <person name="Yang L."/>
            <person name="Liu J."/>
            <person name="Wen B."/>
            <person name="Zhang N."/>
            <person name="Huang Z."/>
            <person name="Zhu Q."/>
            <person name="Feng Y."/>
            <person name="Mount A."/>
            <person name="Hedgecock D."/>
            <person name="Xu Z."/>
            <person name="Liu Y."/>
            <person name="Domazet-Loso T."/>
            <person name="Du Y."/>
            <person name="Sun X."/>
            <person name="Zhang S."/>
            <person name="Liu B."/>
            <person name="Cheng P."/>
            <person name="Jiang X."/>
            <person name="Li J."/>
            <person name="Fan D."/>
            <person name="Wang W."/>
            <person name="Fu W."/>
            <person name="Wang T."/>
            <person name="Wang B."/>
            <person name="Zhang J."/>
            <person name="Peng Z."/>
            <person name="Li Y."/>
            <person name="Li N."/>
            <person name="Wang J."/>
            <person name="Chen M."/>
            <person name="He Y."/>
            <person name="Tan F."/>
            <person name="Song X."/>
            <person name="Zheng Q."/>
            <person name="Huang R."/>
            <person name="Yang H."/>
            <person name="Du X."/>
            <person name="Chen L."/>
            <person name="Yang M."/>
            <person name="Gaffney P.M."/>
            <person name="Wang S."/>
            <person name="Luo L."/>
            <person name="She Z."/>
            <person name="Ming Y."/>
            <person name="Huang W."/>
            <person name="Zhang S."/>
            <person name="Huang B."/>
            <person name="Zhang Y."/>
            <person name="Qu T."/>
            <person name="Ni P."/>
            <person name="Miao G."/>
            <person name="Wang J."/>
            <person name="Wang Q."/>
            <person name="Steinberg C.E."/>
            <person name="Wang H."/>
            <person name="Li N."/>
            <person name="Qian L."/>
            <person name="Zhang G."/>
            <person name="Li Y."/>
            <person name="Yang H."/>
            <person name="Liu X."/>
            <person name="Wang J."/>
            <person name="Yin Y."/>
            <person name="Wang J."/>
        </authorList>
    </citation>
    <scope>NUCLEOTIDE SEQUENCE [LARGE SCALE GENOMIC DNA]</scope>
    <source>
        <strain evidence="1">05x7-T-G4-1.051#20</strain>
    </source>
</reference>
<dbReference type="InterPro" id="IPR035896">
    <property type="entry name" value="AN1-like_Znf"/>
</dbReference>
<dbReference type="Gene3D" id="1.25.40.20">
    <property type="entry name" value="Ankyrin repeat-containing domain"/>
    <property type="match status" value="1"/>
</dbReference>
<dbReference type="InterPro" id="IPR000058">
    <property type="entry name" value="Znf_AN1"/>
</dbReference>
<sequence>MHAIQSSNVDIAQILVLHGAGVNHCNEANSTSLMTSVEQENLELVQLLLLHGADSNHVCGHSLEHKFPDNHSCTEFKSDTPHVEYTGTRAYSCSFTECKARELMPVVCEKCSKNFCLGHRHQKDHNCEKLVEKITPTKTAEHVQQILASKKLNINPKKPRGKKSSKTAAKVALMKMKLHAVGDVKIPDFDRVYLQVVLPGGSVSKGTTKQLFFSKTWSVGRAIDVAAERGSITNTNNTGSSQKLRLFSMDDGSILPVDQTIDSLLQNEALFNGGTVILERVTEDVNVIDFELYQ</sequence>
<dbReference type="GO" id="GO:0035617">
    <property type="term" value="P:stress granule disassembly"/>
    <property type="evidence" value="ECO:0007669"/>
    <property type="project" value="TreeGrafter"/>
</dbReference>